<dbReference type="PANTHER" id="PTHR46229">
    <property type="entry name" value="BOLA TRANSCRIPTION REGULATOR"/>
    <property type="match status" value="1"/>
</dbReference>
<evidence type="ECO:0000313" key="4">
    <source>
        <dbReference type="Proteomes" id="UP000294289"/>
    </source>
</evidence>
<dbReference type="InterPro" id="IPR002634">
    <property type="entry name" value="BolA"/>
</dbReference>
<dbReference type="PANTHER" id="PTHR46229:SF4">
    <property type="entry name" value="ACID STRESS PROTEIN IBAG"/>
    <property type="match status" value="1"/>
</dbReference>
<accession>A0A803GCC1</accession>
<evidence type="ECO:0000256" key="2">
    <source>
        <dbReference type="RuleBase" id="RU003860"/>
    </source>
</evidence>
<gene>
    <name evidence="3" type="primary">ibaG</name>
    <name evidence="3" type="ORF">ERCIPICE3303_220</name>
</gene>
<sequence length="80" mass="9012">MIENSEIRDQLVTALALKEAHVTNNGSHFQVIAIGDLFSGMSRVKKQQVVYQTLTSYITNSNIHSVSIQTYTPEEWCNLV</sequence>
<protein>
    <submittedName>
        <fullName evidence="3">Acid stress protein IbaG</fullName>
    </submittedName>
</protein>
<dbReference type="Gene3D" id="3.30.300.90">
    <property type="entry name" value="BolA-like"/>
    <property type="match status" value="1"/>
</dbReference>
<dbReference type="InterPro" id="IPR036065">
    <property type="entry name" value="BolA-like_sf"/>
</dbReference>
<dbReference type="Proteomes" id="UP000294289">
    <property type="component" value="Chromosome"/>
</dbReference>
<dbReference type="AlphaFoldDB" id="A0A803GCC1"/>
<dbReference type="EMBL" id="LR217737">
    <property type="protein sequence ID" value="VFP87702.1"/>
    <property type="molecule type" value="Genomic_DNA"/>
</dbReference>
<dbReference type="Pfam" id="PF01722">
    <property type="entry name" value="BolA"/>
    <property type="match status" value="1"/>
</dbReference>
<dbReference type="PIRSF" id="PIRSF003113">
    <property type="entry name" value="BolA"/>
    <property type="match status" value="1"/>
</dbReference>
<name>A0A803GCC1_9GAMM</name>
<dbReference type="SUPFAM" id="SSF82657">
    <property type="entry name" value="BolA-like"/>
    <property type="match status" value="1"/>
</dbReference>
<evidence type="ECO:0000256" key="1">
    <source>
        <dbReference type="ARBA" id="ARBA00005578"/>
    </source>
</evidence>
<dbReference type="InterPro" id="IPR050961">
    <property type="entry name" value="BolA/IbaG_stress_morph_reg"/>
</dbReference>
<reference evidence="3 4" key="1">
    <citation type="submission" date="2019-02" db="EMBL/GenBank/DDBJ databases">
        <authorList>
            <person name="Manzano-Marin A."/>
            <person name="Manzano-Marin A."/>
        </authorList>
    </citation>
    <scope>NUCLEOTIDE SEQUENCE [LARGE SCALE GENOMIC DNA]</scope>
    <source>
        <strain evidence="3 4">ErCipiceae</strain>
    </source>
</reference>
<organism evidence="3 4">
    <name type="scientific">Candidatus Erwinia haradaeae</name>
    <dbReference type="NCBI Taxonomy" id="1922217"/>
    <lineage>
        <taxon>Bacteria</taxon>
        <taxon>Pseudomonadati</taxon>
        <taxon>Pseudomonadota</taxon>
        <taxon>Gammaproteobacteria</taxon>
        <taxon>Enterobacterales</taxon>
        <taxon>Erwiniaceae</taxon>
        <taxon>Erwinia</taxon>
    </lineage>
</organism>
<comment type="similarity">
    <text evidence="1 2">Belongs to the BolA/IbaG family.</text>
</comment>
<evidence type="ECO:0000313" key="3">
    <source>
        <dbReference type="EMBL" id="VFP87702.1"/>
    </source>
</evidence>
<proteinExistence type="inferred from homology"/>